<reference evidence="7 8" key="1">
    <citation type="submission" date="2019-12" db="EMBL/GenBank/DDBJ databases">
        <title>Whole genome shotgun sequence of Streptomyces tubercidicus NBRC 13090.</title>
        <authorList>
            <person name="Ichikawa N."/>
            <person name="Kimura A."/>
            <person name="Kitahashi Y."/>
            <person name="Komaki H."/>
            <person name="Tamura T."/>
        </authorList>
    </citation>
    <scope>NUCLEOTIDE SEQUENCE [LARGE SCALE GENOMIC DNA]</scope>
    <source>
        <strain evidence="7 8">NBRC 13090</strain>
    </source>
</reference>
<name>A0A640UWE4_9ACTN</name>
<keyword evidence="2" id="KW-0645">Protease</keyword>
<accession>A0A640UWE4</accession>
<dbReference type="InterPro" id="IPR038765">
    <property type="entry name" value="Papain-like_cys_pep_sf"/>
</dbReference>
<comment type="similarity">
    <text evidence="1">Belongs to the peptidase C40 family.</text>
</comment>
<evidence type="ECO:0000256" key="4">
    <source>
        <dbReference type="ARBA" id="ARBA00022807"/>
    </source>
</evidence>
<dbReference type="InterPro" id="IPR051202">
    <property type="entry name" value="Peptidase_C40"/>
</dbReference>
<keyword evidence="3 7" id="KW-0378">Hydrolase</keyword>
<dbReference type="PANTHER" id="PTHR47053:SF1">
    <property type="entry name" value="MUREIN DD-ENDOPEPTIDASE MEPH-RELATED"/>
    <property type="match status" value="1"/>
</dbReference>
<dbReference type="GO" id="GO:0006508">
    <property type="term" value="P:proteolysis"/>
    <property type="evidence" value="ECO:0007669"/>
    <property type="project" value="UniProtKB-KW"/>
</dbReference>
<dbReference type="PANTHER" id="PTHR47053">
    <property type="entry name" value="MUREIN DD-ENDOPEPTIDASE MEPH-RELATED"/>
    <property type="match status" value="1"/>
</dbReference>
<evidence type="ECO:0000313" key="7">
    <source>
        <dbReference type="EMBL" id="GFE39021.1"/>
    </source>
</evidence>
<evidence type="ECO:0000256" key="5">
    <source>
        <dbReference type="SAM" id="MobiDB-lite"/>
    </source>
</evidence>
<organism evidence="7 8">
    <name type="scientific">Streptomyces tubercidicus</name>
    <dbReference type="NCBI Taxonomy" id="47759"/>
    <lineage>
        <taxon>Bacteria</taxon>
        <taxon>Bacillati</taxon>
        <taxon>Actinomycetota</taxon>
        <taxon>Actinomycetes</taxon>
        <taxon>Kitasatosporales</taxon>
        <taxon>Streptomycetaceae</taxon>
        <taxon>Streptomyces</taxon>
    </lineage>
</organism>
<dbReference type="EMBL" id="BLIR01000001">
    <property type="protein sequence ID" value="GFE39021.1"/>
    <property type="molecule type" value="Genomic_DNA"/>
</dbReference>
<proteinExistence type="inferred from homology"/>
<gene>
    <name evidence="7" type="ORF">Stube_36940</name>
</gene>
<evidence type="ECO:0000259" key="6">
    <source>
        <dbReference type="PROSITE" id="PS51935"/>
    </source>
</evidence>
<sequence>MRRNMIEKFGHPAADAAGDQKSVLFAAYTSSVAHCTFLGSNQRLLIAVVAMSPNALIPSHRKPRRPSASSRALRAGVTGGFLTLAVTGATVPANAAEKPVSETQEMPTITTALATSAARSADTAEQVAFNYERQALQDSAFSQAAKAAEKDKAEAVKKAKAAAKKKAEEARKAKEAAEARASRSSDRSTLSAPASSSNATGSTATLVSFLKAQLGKAYVLGSTGPSSYDCSGLTQAAFNQIGIDLPRVSQDQSTQGTQVGLDNLQVGDILYWGSAGSAYHVGVYVGGGKFIGAQNSSTGIVERPLDYDMPTGAVRVL</sequence>
<protein>
    <submittedName>
        <fullName evidence="7">Glycoside hydrolase</fullName>
    </submittedName>
</protein>
<evidence type="ECO:0000256" key="2">
    <source>
        <dbReference type="ARBA" id="ARBA00022670"/>
    </source>
</evidence>
<evidence type="ECO:0000256" key="1">
    <source>
        <dbReference type="ARBA" id="ARBA00007074"/>
    </source>
</evidence>
<comment type="caution">
    <text evidence="7">The sequence shown here is derived from an EMBL/GenBank/DDBJ whole genome shotgun (WGS) entry which is preliminary data.</text>
</comment>
<feature type="compositionally biased region" description="Basic and acidic residues" evidence="5">
    <location>
        <begin position="167"/>
        <end position="186"/>
    </location>
</feature>
<dbReference type="AlphaFoldDB" id="A0A640UWE4"/>
<feature type="region of interest" description="Disordered" evidence="5">
    <location>
        <begin position="167"/>
        <end position="200"/>
    </location>
</feature>
<feature type="compositionally biased region" description="Low complexity" evidence="5">
    <location>
        <begin position="191"/>
        <end position="200"/>
    </location>
</feature>
<evidence type="ECO:0000313" key="8">
    <source>
        <dbReference type="Proteomes" id="UP000431826"/>
    </source>
</evidence>
<dbReference type="Proteomes" id="UP000431826">
    <property type="component" value="Unassembled WGS sequence"/>
</dbReference>
<dbReference type="Gene3D" id="3.90.1720.10">
    <property type="entry name" value="endopeptidase domain like (from Nostoc punctiforme)"/>
    <property type="match status" value="1"/>
</dbReference>
<keyword evidence="8" id="KW-1185">Reference proteome</keyword>
<dbReference type="PROSITE" id="PS51935">
    <property type="entry name" value="NLPC_P60"/>
    <property type="match status" value="1"/>
</dbReference>
<feature type="domain" description="NlpC/P60" evidence="6">
    <location>
        <begin position="200"/>
        <end position="317"/>
    </location>
</feature>
<dbReference type="SUPFAM" id="SSF54001">
    <property type="entry name" value="Cysteine proteinases"/>
    <property type="match status" value="1"/>
</dbReference>
<evidence type="ECO:0000256" key="3">
    <source>
        <dbReference type="ARBA" id="ARBA00022801"/>
    </source>
</evidence>
<keyword evidence="4" id="KW-0788">Thiol protease</keyword>
<dbReference type="Pfam" id="PF00877">
    <property type="entry name" value="NLPC_P60"/>
    <property type="match status" value="1"/>
</dbReference>
<dbReference type="InterPro" id="IPR000064">
    <property type="entry name" value="NLP_P60_dom"/>
</dbReference>
<dbReference type="GO" id="GO:0008234">
    <property type="term" value="F:cysteine-type peptidase activity"/>
    <property type="evidence" value="ECO:0007669"/>
    <property type="project" value="UniProtKB-KW"/>
</dbReference>